<dbReference type="RefSeq" id="XP_012653658.1">
    <property type="nucleotide sequence ID" value="XM_012798204.1"/>
</dbReference>
<accession>W7XBI5</accession>
<keyword evidence="4" id="KW-1185">Reference proteome</keyword>
<feature type="coiled-coil region" evidence="1">
    <location>
        <begin position="64"/>
        <end position="91"/>
    </location>
</feature>
<name>W7XBI5_TETTS</name>
<feature type="transmembrane region" description="Helical" evidence="2">
    <location>
        <begin position="114"/>
        <end position="133"/>
    </location>
</feature>
<dbReference type="AlphaFoldDB" id="W7XBI5"/>
<organism evidence="3 4">
    <name type="scientific">Tetrahymena thermophila (strain SB210)</name>
    <dbReference type="NCBI Taxonomy" id="312017"/>
    <lineage>
        <taxon>Eukaryota</taxon>
        <taxon>Sar</taxon>
        <taxon>Alveolata</taxon>
        <taxon>Ciliophora</taxon>
        <taxon>Intramacronucleata</taxon>
        <taxon>Oligohymenophorea</taxon>
        <taxon>Hymenostomatida</taxon>
        <taxon>Tetrahymenina</taxon>
        <taxon>Tetrahymenidae</taxon>
        <taxon>Tetrahymena</taxon>
    </lineage>
</organism>
<dbReference type="EMBL" id="GG662654">
    <property type="protein sequence ID" value="EWS73778.1"/>
    <property type="molecule type" value="Genomic_DNA"/>
</dbReference>
<feature type="transmembrane region" description="Helical" evidence="2">
    <location>
        <begin position="31"/>
        <end position="55"/>
    </location>
</feature>
<keyword evidence="1" id="KW-0175">Coiled coil</keyword>
<gene>
    <name evidence="3" type="ORF">TTHERM_000343324</name>
</gene>
<dbReference type="Proteomes" id="UP000009168">
    <property type="component" value="Unassembled WGS sequence"/>
</dbReference>
<evidence type="ECO:0000256" key="1">
    <source>
        <dbReference type="SAM" id="Coils"/>
    </source>
</evidence>
<dbReference type="KEGG" id="tet:TTHERM_000343324"/>
<reference evidence="4" key="1">
    <citation type="journal article" date="2006" name="PLoS Biol.">
        <title>Macronuclear genome sequence of the ciliate Tetrahymena thermophila, a model eukaryote.</title>
        <authorList>
            <person name="Eisen J.A."/>
            <person name="Coyne R.S."/>
            <person name="Wu M."/>
            <person name="Wu D."/>
            <person name="Thiagarajan M."/>
            <person name="Wortman J.R."/>
            <person name="Badger J.H."/>
            <person name="Ren Q."/>
            <person name="Amedeo P."/>
            <person name="Jones K.M."/>
            <person name="Tallon L.J."/>
            <person name="Delcher A.L."/>
            <person name="Salzberg S.L."/>
            <person name="Silva J.C."/>
            <person name="Haas B.J."/>
            <person name="Majoros W.H."/>
            <person name="Farzad M."/>
            <person name="Carlton J.M."/>
            <person name="Smith R.K. Jr."/>
            <person name="Garg J."/>
            <person name="Pearlman R.E."/>
            <person name="Karrer K.M."/>
            <person name="Sun L."/>
            <person name="Manning G."/>
            <person name="Elde N.C."/>
            <person name="Turkewitz A.P."/>
            <person name="Asai D.J."/>
            <person name="Wilkes D.E."/>
            <person name="Wang Y."/>
            <person name="Cai H."/>
            <person name="Collins K."/>
            <person name="Stewart B.A."/>
            <person name="Lee S.R."/>
            <person name="Wilamowska K."/>
            <person name="Weinberg Z."/>
            <person name="Ruzzo W.L."/>
            <person name="Wloga D."/>
            <person name="Gaertig J."/>
            <person name="Frankel J."/>
            <person name="Tsao C.-C."/>
            <person name="Gorovsky M.A."/>
            <person name="Keeling P.J."/>
            <person name="Waller R.F."/>
            <person name="Patron N.J."/>
            <person name="Cherry J.M."/>
            <person name="Stover N.A."/>
            <person name="Krieger C.J."/>
            <person name="del Toro C."/>
            <person name="Ryder H.F."/>
            <person name="Williamson S.C."/>
            <person name="Barbeau R.A."/>
            <person name="Hamilton E.P."/>
            <person name="Orias E."/>
        </authorList>
    </citation>
    <scope>NUCLEOTIDE SEQUENCE [LARGE SCALE GENOMIC DNA]</scope>
    <source>
        <strain evidence="4">SB210</strain>
    </source>
</reference>
<sequence length="212" mass="25520">MLIGVVHAKNQLQFCKSMLKNLMTSLTQLKLTLIITQILLVILESAPFLLCFWFIKDNLLTNFQAQMKKSLRNLLKKLRNFQKKSEQIIQQNKQIFFLKNQQHIKNVFKIINEYIIYVIFMVKIIINYFHSYNKHFCSLILNYLLKYHLIFVQLHTYYIKKFQNIDKCQIRTNVTFIISPTFQNIFMLINCLLNQNLISKQGKQKYITLTYY</sequence>
<keyword evidence="2" id="KW-1133">Transmembrane helix</keyword>
<keyword evidence="2 3" id="KW-0812">Transmembrane</keyword>
<dbReference type="InParanoid" id="W7XBI5"/>
<evidence type="ECO:0000313" key="4">
    <source>
        <dbReference type="Proteomes" id="UP000009168"/>
    </source>
</evidence>
<feature type="transmembrane region" description="Helical" evidence="2">
    <location>
        <begin position="139"/>
        <end position="159"/>
    </location>
</feature>
<protein>
    <submittedName>
        <fullName evidence="3">Transmembrane protein, putative</fullName>
    </submittedName>
</protein>
<evidence type="ECO:0000256" key="2">
    <source>
        <dbReference type="SAM" id="Phobius"/>
    </source>
</evidence>
<dbReference type="GeneID" id="24438509"/>
<keyword evidence="2" id="KW-0472">Membrane</keyword>
<proteinExistence type="predicted"/>
<evidence type="ECO:0000313" key="3">
    <source>
        <dbReference type="EMBL" id="EWS73778.1"/>
    </source>
</evidence>